<dbReference type="Gene3D" id="3.40.50.1970">
    <property type="match status" value="1"/>
</dbReference>
<dbReference type="InterPro" id="IPR056798">
    <property type="entry name" value="ADH_Fe_C"/>
</dbReference>
<name>A0A0R2CKP5_9LACO</name>
<dbReference type="Pfam" id="PF00171">
    <property type="entry name" value="Aldedh"/>
    <property type="match status" value="1"/>
</dbReference>
<dbReference type="PROSITE" id="PS00913">
    <property type="entry name" value="ADH_IRON_1"/>
    <property type="match status" value="1"/>
</dbReference>
<evidence type="ECO:0000256" key="3">
    <source>
        <dbReference type="ARBA" id="ARBA00023004"/>
    </source>
</evidence>
<comment type="similarity">
    <text evidence="7 8">In the C-terminal section; belongs to the iron-containing alcohol dehydrogenase family.</text>
</comment>
<evidence type="ECO:0000256" key="1">
    <source>
        <dbReference type="ARBA" id="ARBA00001954"/>
    </source>
</evidence>
<dbReference type="GO" id="GO:0004022">
    <property type="term" value="F:alcohol dehydrogenase (NAD+) activity"/>
    <property type="evidence" value="ECO:0007669"/>
    <property type="project" value="UniProtKB-UniRule"/>
</dbReference>
<comment type="caution">
    <text evidence="12">The sequence shown here is derived from an EMBL/GenBank/DDBJ whole genome shotgun (WGS) entry which is preliminary data.</text>
</comment>
<dbReference type="Pfam" id="PF25137">
    <property type="entry name" value="ADH_Fe_C"/>
    <property type="match status" value="1"/>
</dbReference>
<dbReference type="InterPro" id="IPR012079">
    <property type="entry name" value="Bifunc_Ald-ADH"/>
</dbReference>
<gene>
    <name evidence="12" type="ORF">FC87_GL001218</name>
</gene>
<dbReference type="Gene3D" id="1.20.1090.10">
    <property type="entry name" value="Dehydroquinate synthase-like - alpha domain"/>
    <property type="match status" value="1"/>
</dbReference>
<dbReference type="InterPro" id="IPR015590">
    <property type="entry name" value="Aldehyde_DH_dom"/>
</dbReference>
<evidence type="ECO:0000256" key="6">
    <source>
        <dbReference type="ARBA" id="ARBA00035641"/>
    </source>
</evidence>
<evidence type="ECO:0000259" key="11">
    <source>
        <dbReference type="Pfam" id="PF25137"/>
    </source>
</evidence>
<dbReference type="EMBL" id="AYZI01000008">
    <property type="protein sequence ID" value="KRM90532.1"/>
    <property type="molecule type" value="Genomic_DNA"/>
</dbReference>
<dbReference type="SUPFAM" id="SSF56796">
    <property type="entry name" value="Dehydroquinate synthase-like"/>
    <property type="match status" value="1"/>
</dbReference>
<feature type="domain" description="Alcohol dehydrogenase iron-type/glycerol dehydrogenase GldA" evidence="10">
    <location>
        <begin position="461"/>
        <end position="636"/>
    </location>
</feature>
<comment type="cofactor">
    <cofactor evidence="1">
        <name>Fe(2+)</name>
        <dbReference type="ChEBI" id="CHEBI:29033"/>
    </cofactor>
</comment>
<dbReference type="SUPFAM" id="SSF53720">
    <property type="entry name" value="ALDH-like"/>
    <property type="match status" value="1"/>
</dbReference>
<feature type="domain" description="Fe-containing alcohol dehydrogenase-like C-terminal" evidence="11">
    <location>
        <begin position="648"/>
        <end position="855"/>
    </location>
</feature>
<dbReference type="PIRSF" id="PIRSF000111">
    <property type="entry name" value="ALDH_ADH"/>
    <property type="match status" value="1"/>
</dbReference>
<dbReference type="Gene3D" id="3.40.309.10">
    <property type="entry name" value="Aldehyde Dehydrogenase, Chain A, domain 2"/>
    <property type="match status" value="1"/>
</dbReference>
<feature type="domain" description="Aldehyde dehydrogenase" evidence="9">
    <location>
        <begin position="11"/>
        <end position="403"/>
    </location>
</feature>
<dbReference type="GO" id="GO:0046872">
    <property type="term" value="F:metal ion binding"/>
    <property type="evidence" value="ECO:0007669"/>
    <property type="project" value="InterPro"/>
</dbReference>
<dbReference type="CDD" id="cd08178">
    <property type="entry name" value="AAD_C"/>
    <property type="match status" value="1"/>
</dbReference>
<evidence type="ECO:0000313" key="12">
    <source>
        <dbReference type="EMBL" id="KRM90532.1"/>
    </source>
</evidence>
<dbReference type="InterPro" id="IPR034789">
    <property type="entry name" value="AAD_C"/>
</dbReference>
<dbReference type="FunFam" id="3.40.50.1970:FF:000003">
    <property type="entry name" value="Alcohol dehydrogenase, iron-containing"/>
    <property type="match status" value="1"/>
</dbReference>
<dbReference type="FunFam" id="1.20.1090.10:FF:000001">
    <property type="entry name" value="Aldehyde-alcohol dehydrogenase"/>
    <property type="match status" value="1"/>
</dbReference>
<sequence length="869" mass="94944">MKRETQTNQVAQTIDELVKKSQAALDTMSQFDQAKVDKITQAMVMAGVDAHQMLGQLAYEETGRGVAEDKAIKNLFATEEIWHSIRNDKTVGVINDNPEEDYQQVAEPLGVIAGITPVTNPTSTTLFKAIIAMKTRNTIIFSFHPQALQSSIKAAKIVRDAAVAAGAPADAIQWITKPSREATNYLINHPHVACTLATGGPGLVKAAYSTGKPALGVGPGNGPVYIEKTANILRAVNDLVLSKTFDNGMICATENSAVIDQQIYSAVKAELEKNRVYFVPQAEQQQLTEAMFDPERLSVKGPIAGATAQQIAELANLKIPVDTQVLAVEMTGIGPDYPMSGEKLSPVISVYTATDQNDAIAKVEKLLEYGGLGHTAAIQTSDDELATKFGVAVKASRVIVNSPSGLGGIGNLYNNMTPSLTLGTGSWGENSISHNVTDMDLLNIKTIAKRRNNMQWIKLPRIYFEKNSVRYLKDMPNITKAFIVTSPSMVKYHYVDKVLDELNARQNQVQYYIFDDIHGEPNLEMVQAGVTQMQAFQPDTIIALGGGSPLDAAKMMWLIYEQPDTDFFGARQKFLDIRKRVYRFEKPRKSQMVAIPSTSGTGSEVTPFSVITDEQHHVKYPLADYALTPDVAIVDPQFVMSVPQGTVAASGLDALTHAIESYVSTMASDYTRPLSLQAIKLIFDNLTAAYHGDQHARAEMHTASTIAGMAFANAFLGITHSIAHKIGGEFGITHGIAIAITLPHVIRYNFKQPKKIATWPKYESFRADQDYAMIARYLGLPGQTNEELKEALVHRFIELAHSVGVTLSLEAQGVNEAELEKRSQRLAELAYGDQCTTANPKEPLIEDLRQIIQAEYHGTGVESSADNAD</sequence>
<evidence type="ECO:0000313" key="13">
    <source>
        <dbReference type="Proteomes" id="UP000051586"/>
    </source>
</evidence>
<dbReference type="RefSeq" id="WP_056961809.1">
    <property type="nucleotide sequence ID" value="NZ_AYZI01000008.1"/>
</dbReference>
<accession>A0A0R2CKP5</accession>
<evidence type="ECO:0000256" key="5">
    <source>
        <dbReference type="ARBA" id="ARBA00023268"/>
    </source>
</evidence>
<evidence type="ECO:0000256" key="2">
    <source>
        <dbReference type="ARBA" id="ARBA00023002"/>
    </source>
</evidence>
<dbReference type="InterPro" id="IPR001670">
    <property type="entry name" value="ADH_Fe/GldA"/>
</dbReference>
<protein>
    <recommendedName>
        <fullName evidence="8">Aldehyde-alcohol dehydrogenase</fullName>
    </recommendedName>
</protein>
<dbReference type="GO" id="GO:0006066">
    <property type="term" value="P:alcohol metabolic process"/>
    <property type="evidence" value="ECO:0007669"/>
    <property type="project" value="InterPro"/>
</dbReference>
<dbReference type="Gene3D" id="3.40.605.10">
    <property type="entry name" value="Aldehyde Dehydrogenase, Chain A, domain 1"/>
    <property type="match status" value="1"/>
</dbReference>
<keyword evidence="4" id="KW-0520">NAD</keyword>
<dbReference type="PANTHER" id="PTHR11496">
    <property type="entry name" value="ALCOHOL DEHYDROGENASE"/>
    <property type="match status" value="1"/>
</dbReference>
<dbReference type="AlphaFoldDB" id="A0A0R2CKP5"/>
<keyword evidence="5" id="KW-0511">Multifunctional enzyme</keyword>
<dbReference type="InterPro" id="IPR018211">
    <property type="entry name" value="ADH_Fe_CS"/>
</dbReference>
<dbReference type="Proteomes" id="UP000051586">
    <property type="component" value="Unassembled WGS sequence"/>
</dbReference>
<evidence type="ECO:0000256" key="4">
    <source>
        <dbReference type="ARBA" id="ARBA00023027"/>
    </source>
</evidence>
<dbReference type="GO" id="GO:0008774">
    <property type="term" value="F:acetaldehyde dehydrogenase (acetylating) activity"/>
    <property type="evidence" value="ECO:0007669"/>
    <property type="project" value="UniProtKB-UniRule"/>
</dbReference>
<keyword evidence="2 8" id="KW-0560">Oxidoreductase</keyword>
<dbReference type="InterPro" id="IPR039697">
    <property type="entry name" value="Alcohol_dehydrogenase_Fe"/>
</dbReference>
<dbReference type="NCBIfam" id="NF010378">
    <property type="entry name" value="PRK13805.1"/>
    <property type="match status" value="1"/>
</dbReference>
<organism evidence="12 13">
    <name type="scientific">Fructilactobacillus florum DSM 22689 = JCM 16035</name>
    <dbReference type="NCBI Taxonomy" id="1423745"/>
    <lineage>
        <taxon>Bacteria</taxon>
        <taxon>Bacillati</taxon>
        <taxon>Bacillota</taxon>
        <taxon>Bacilli</taxon>
        <taxon>Lactobacillales</taxon>
        <taxon>Lactobacillaceae</taxon>
        <taxon>Fructilactobacillus</taxon>
    </lineage>
</organism>
<dbReference type="InterPro" id="IPR016163">
    <property type="entry name" value="Ald_DH_C"/>
</dbReference>
<evidence type="ECO:0000259" key="10">
    <source>
        <dbReference type="Pfam" id="PF00465"/>
    </source>
</evidence>
<comment type="similarity">
    <text evidence="6 8">In the N-terminal section; belongs to the aldehyde dehydrogenase family.</text>
</comment>
<dbReference type="PROSITE" id="PS00060">
    <property type="entry name" value="ADH_IRON_2"/>
    <property type="match status" value="1"/>
</dbReference>
<dbReference type="GO" id="GO:0015976">
    <property type="term" value="P:carbon utilization"/>
    <property type="evidence" value="ECO:0007669"/>
    <property type="project" value="InterPro"/>
</dbReference>
<dbReference type="CDD" id="cd07122">
    <property type="entry name" value="ALDH_F20_ACDH"/>
    <property type="match status" value="1"/>
</dbReference>
<evidence type="ECO:0000259" key="9">
    <source>
        <dbReference type="Pfam" id="PF00171"/>
    </source>
</evidence>
<dbReference type="Pfam" id="PF00465">
    <property type="entry name" value="Fe-ADH"/>
    <property type="match status" value="1"/>
</dbReference>
<reference evidence="12 13" key="1">
    <citation type="journal article" date="2015" name="Genome Announc.">
        <title>Expanding the biotechnology potential of lactobacilli through comparative genomics of 213 strains and associated genera.</title>
        <authorList>
            <person name="Sun Z."/>
            <person name="Harris H.M."/>
            <person name="McCann A."/>
            <person name="Guo C."/>
            <person name="Argimon S."/>
            <person name="Zhang W."/>
            <person name="Yang X."/>
            <person name="Jeffery I.B."/>
            <person name="Cooney J.C."/>
            <person name="Kagawa T.F."/>
            <person name="Liu W."/>
            <person name="Song Y."/>
            <person name="Salvetti E."/>
            <person name="Wrobel A."/>
            <person name="Rasinkangas P."/>
            <person name="Parkhill J."/>
            <person name="Rea M.C."/>
            <person name="O'Sullivan O."/>
            <person name="Ritari J."/>
            <person name="Douillard F.P."/>
            <person name="Paul Ross R."/>
            <person name="Yang R."/>
            <person name="Briner A.E."/>
            <person name="Felis G.E."/>
            <person name="de Vos W.M."/>
            <person name="Barrangou R."/>
            <person name="Klaenhammer T.R."/>
            <person name="Caufield P.W."/>
            <person name="Cui Y."/>
            <person name="Zhang H."/>
            <person name="O'Toole P.W."/>
        </authorList>
    </citation>
    <scope>NUCLEOTIDE SEQUENCE [LARGE SCALE GENOMIC DNA]</scope>
    <source>
        <strain evidence="12 13">DSM 22689</strain>
    </source>
</reference>
<dbReference type="InterPro" id="IPR016162">
    <property type="entry name" value="Ald_DH_N"/>
</dbReference>
<dbReference type="PANTHER" id="PTHR11496:SF83">
    <property type="entry name" value="HYDROXYACID-OXOACID TRANSHYDROGENASE, MITOCHONDRIAL"/>
    <property type="match status" value="1"/>
</dbReference>
<keyword evidence="3" id="KW-0408">Iron</keyword>
<dbReference type="STRING" id="1423745.GCA_001311215_00751"/>
<evidence type="ECO:0000256" key="8">
    <source>
        <dbReference type="PIRNR" id="PIRNR000111"/>
    </source>
</evidence>
<dbReference type="PATRIC" id="fig|1423745.4.peg.1284"/>
<proteinExistence type="inferred from homology"/>
<dbReference type="InterPro" id="IPR016161">
    <property type="entry name" value="Ald_DH/histidinol_DH"/>
</dbReference>
<evidence type="ECO:0000256" key="7">
    <source>
        <dbReference type="ARBA" id="ARBA00035645"/>
    </source>
</evidence>